<dbReference type="InterPro" id="IPR055170">
    <property type="entry name" value="GFO_IDH_MocA-like_dom"/>
</dbReference>
<evidence type="ECO:0000259" key="3">
    <source>
        <dbReference type="Pfam" id="PF22725"/>
    </source>
</evidence>
<dbReference type="AlphaFoldDB" id="A0A1I7L4Z1"/>
<keyword evidence="5" id="KW-1185">Reference proteome</keyword>
<dbReference type="InterPro" id="IPR036291">
    <property type="entry name" value="NAD(P)-bd_dom_sf"/>
</dbReference>
<dbReference type="GO" id="GO:0016491">
    <property type="term" value="F:oxidoreductase activity"/>
    <property type="evidence" value="ECO:0007669"/>
    <property type="project" value="UniProtKB-KW"/>
</dbReference>
<dbReference type="RefSeq" id="WP_074955783.1">
    <property type="nucleotide sequence ID" value="NZ_FPBV01000025.1"/>
</dbReference>
<dbReference type="InterPro" id="IPR050463">
    <property type="entry name" value="Gfo/Idh/MocA_oxidrdct_glycsds"/>
</dbReference>
<dbReference type="Pfam" id="PF01408">
    <property type="entry name" value="GFO_IDH_MocA"/>
    <property type="match status" value="1"/>
</dbReference>
<proteinExistence type="predicted"/>
<dbReference type="STRING" id="392015.SAMN05421543_1256"/>
<dbReference type="InterPro" id="IPR000683">
    <property type="entry name" value="Gfo/Idh/MocA-like_OxRdtase_N"/>
</dbReference>
<dbReference type="SUPFAM" id="SSF51735">
    <property type="entry name" value="NAD(P)-binding Rossmann-fold domains"/>
    <property type="match status" value="1"/>
</dbReference>
<dbReference type="EMBL" id="FPBV01000025">
    <property type="protein sequence ID" value="SFV04715.1"/>
    <property type="molecule type" value="Genomic_DNA"/>
</dbReference>
<dbReference type="Proteomes" id="UP000183508">
    <property type="component" value="Unassembled WGS sequence"/>
</dbReference>
<evidence type="ECO:0000259" key="2">
    <source>
        <dbReference type="Pfam" id="PF01408"/>
    </source>
</evidence>
<dbReference type="PANTHER" id="PTHR43818:SF11">
    <property type="entry name" value="BCDNA.GH03377"/>
    <property type="match status" value="1"/>
</dbReference>
<dbReference type="Gene3D" id="3.40.50.720">
    <property type="entry name" value="NAD(P)-binding Rossmann-like Domain"/>
    <property type="match status" value="1"/>
</dbReference>
<dbReference type="GO" id="GO:0000166">
    <property type="term" value="F:nucleotide binding"/>
    <property type="evidence" value="ECO:0007669"/>
    <property type="project" value="InterPro"/>
</dbReference>
<keyword evidence="1" id="KW-0560">Oxidoreductase</keyword>
<organism evidence="4 5">
    <name type="scientific">Alicyclobacillus macrosporangiidus</name>
    <dbReference type="NCBI Taxonomy" id="392015"/>
    <lineage>
        <taxon>Bacteria</taxon>
        <taxon>Bacillati</taxon>
        <taxon>Bacillota</taxon>
        <taxon>Bacilli</taxon>
        <taxon>Bacillales</taxon>
        <taxon>Alicyclobacillaceae</taxon>
        <taxon>Alicyclobacillus</taxon>
    </lineage>
</organism>
<reference evidence="5" key="1">
    <citation type="submission" date="2016-10" db="EMBL/GenBank/DDBJ databases">
        <authorList>
            <person name="Varghese N."/>
        </authorList>
    </citation>
    <scope>NUCLEOTIDE SEQUENCE [LARGE SCALE GENOMIC DNA]</scope>
    <source>
        <strain evidence="5">DSM 17980</strain>
    </source>
</reference>
<gene>
    <name evidence="4" type="ORF">SAMN05421543_1256</name>
</gene>
<dbReference type="OrthoDB" id="9815825at2"/>
<name>A0A1I7L4Z1_9BACL</name>
<sequence>MGRVKVGVVGCGVISSTYIKNLKNFDVLDVVACADLVLERAQMRATEFGIPKACSVDELLADPEIDIVVNLTVPKAHAEVTLAALESGKHVYVEKPLAIHLNDGRRILDLAKSKGLLVGCAPETFMGGGLQTCRKLIDDGWIGKPIGATAFLLKSGPESWHPDPEFFYQTGGGPLFDMGPYYLTALVHLLGPIRHVSGSARITFPERLITSEPKFGQRITVEVPTHVVAILEFDNGAIGNLITSFDVIHSEITRKIEIYGTEGTLSVPDPNTFGGPVRIRRQGAERWDEIPLTHGYSDNSRGIGVADMAHALRTGRAHRVHGEMAFHILEVMHGIYTSSASGHKYEVTSTCQRPSPLPMGLLPWTLD</sequence>
<dbReference type="Gene3D" id="3.30.360.10">
    <property type="entry name" value="Dihydrodipicolinate Reductase, domain 2"/>
    <property type="match status" value="1"/>
</dbReference>
<feature type="domain" description="Gfo/Idh/MocA-like oxidoreductase N-terminal" evidence="2">
    <location>
        <begin position="4"/>
        <end position="118"/>
    </location>
</feature>
<dbReference type="PANTHER" id="PTHR43818">
    <property type="entry name" value="BCDNA.GH03377"/>
    <property type="match status" value="1"/>
</dbReference>
<protein>
    <submittedName>
        <fullName evidence="4">Predicted dehydrogenase</fullName>
    </submittedName>
</protein>
<evidence type="ECO:0000256" key="1">
    <source>
        <dbReference type="ARBA" id="ARBA00023002"/>
    </source>
</evidence>
<evidence type="ECO:0000313" key="4">
    <source>
        <dbReference type="EMBL" id="SFV04715.1"/>
    </source>
</evidence>
<dbReference type="Pfam" id="PF22725">
    <property type="entry name" value="GFO_IDH_MocA_C3"/>
    <property type="match status" value="1"/>
</dbReference>
<evidence type="ECO:0000313" key="5">
    <source>
        <dbReference type="Proteomes" id="UP000183508"/>
    </source>
</evidence>
<dbReference type="SUPFAM" id="SSF55347">
    <property type="entry name" value="Glyceraldehyde-3-phosphate dehydrogenase-like, C-terminal domain"/>
    <property type="match status" value="1"/>
</dbReference>
<feature type="domain" description="GFO/IDH/MocA-like oxidoreductase" evidence="3">
    <location>
        <begin position="131"/>
        <end position="265"/>
    </location>
</feature>
<accession>A0A1I7L4Z1</accession>